<reference evidence="5 6" key="1">
    <citation type="journal article" date="2016" name="Genome Announc.">
        <title>Complete Genome Sequence of Thiostrepton-Producing Streptomyces laurentii ATCC 31255.</title>
        <authorList>
            <person name="Doi K."/>
            <person name="Fujino Y."/>
            <person name="Nagayoshi Y."/>
            <person name="Ohshima T."/>
            <person name="Ogata S."/>
        </authorList>
    </citation>
    <scope>NUCLEOTIDE SEQUENCE [LARGE SCALE GENOMIC DNA]</scope>
    <source>
        <strain evidence="5 6">ATCC 31255</strain>
    </source>
</reference>
<evidence type="ECO:0000313" key="5">
    <source>
        <dbReference type="EMBL" id="BAU81099.1"/>
    </source>
</evidence>
<dbReference type="PRINTS" id="PR00033">
    <property type="entry name" value="HTHASNC"/>
</dbReference>
<dbReference type="SUPFAM" id="SSF54909">
    <property type="entry name" value="Dimeric alpha+beta barrel"/>
    <property type="match status" value="1"/>
</dbReference>
<dbReference type="SUPFAM" id="SSF46785">
    <property type="entry name" value="Winged helix' DNA-binding domain"/>
    <property type="match status" value="1"/>
</dbReference>
<dbReference type="Gene3D" id="3.30.70.920">
    <property type="match status" value="1"/>
</dbReference>
<dbReference type="Pfam" id="PF13412">
    <property type="entry name" value="HTH_24"/>
    <property type="match status" value="1"/>
</dbReference>
<dbReference type="GO" id="GO:0005829">
    <property type="term" value="C:cytosol"/>
    <property type="evidence" value="ECO:0007669"/>
    <property type="project" value="TreeGrafter"/>
</dbReference>
<dbReference type="InterPro" id="IPR036388">
    <property type="entry name" value="WH-like_DNA-bd_sf"/>
</dbReference>
<dbReference type="CDD" id="cd00090">
    <property type="entry name" value="HTH_ARSR"/>
    <property type="match status" value="1"/>
</dbReference>
<name>A0A170RVR0_STRLU</name>
<dbReference type="InterPro" id="IPR036390">
    <property type="entry name" value="WH_DNA-bd_sf"/>
</dbReference>
<dbReference type="GO" id="GO:0043200">
    <property type="term" value="P:response to amino acid"/>
    <property type="evidence" value="ECO:0007669"/>
    <property type="project" value="TreeGrafter"/>
</dbReference>
<feature type="domain" description="HTH asnC-type" evidence="4">
    <location>
        <begin position="19"/>
        <end position="80"/>
    </location>
</feature>
<protein>
    <submittedName>
        <fullName evidence="5">Transcriptional regulator, asnC family</fullName>
    </submittedName>
</protein>
<proteinExistence type="predicted"/>
<sequence length="169" mass="19087">MRLRSHPGCLPSVVDNCVMDRIDLHILRELQQDGRLSNQELAQRVGLSASPCLRRVRQLEQDGVIQGYRAVIDPEAVGRGFEVLVSVEVRRDRETVEAFEEALQDIPDVIEAYRLFGSPGCLLRIAVADLAAYERLWIERLTTLAGVTEVNSQIIMKRVKEPRGLPVDR</sequence>
<evidence type="ECO:0000259" key="4">
    <source>
        <dbReference type="PROSITE" id="PS50956"/>
    </source>
</evidence>
<gene>
    <name evidence="5" type="ORF">SLA_0144</name>
</gene>
<organism evidence="5 6">
    <name type="scientific">Streptomyces laurentii</name>
    <dbReference type="NCBI Taxonomy" id="39478"/>
    <lineage>
        <taxon>Bacteria</taxon>
        <taxon>Bacillati</taxon>
        <taxon>Actinomycetota</taxon>
        <taxon>Actinomycetes</taxon>
        <taxon>Kitasatosporales</taxon>
        <taxon>Streptomycetaceae</taxon>
        <taxon>Streptomyces</taxon>
    </lineage>
</organism>
<dbReference type="SMART" id="SM00344">
    <property type="entry name" value="HTH_ASNC"/>
    <property type="match status" value="1"/>
</dbReference>
<dbReference type="FunFam" id="1.10.10.10:FF:000186">
    <property type="entry name" value="AsnC family transcriptional regulator"/>
    <property type="match status" value="1"/>
</dbReference>
<dbReference type="Proteomes" id="UP000217676">
    <property type="component" value="Chromosome"/>
</dbReference>
<evidence type="ECO:0000256" key="2">
    <source>
        <dbReference type="ARBA" id="ARBA00023125"/>
    </source>
</evidence>
<evidence type="ECO:0000313" key="6">
    <source>
        <dbReference type="Proteomes" id="UP000217676"/>
    </source>
</evidence>
<dbReference type="Pfam" id="PF01037">
    <property type="entry name" value="AsnC_trans_reg"/>
    <property type="match status" value="1"/>
</dbReference>
<dbReference type="InterPro" id="IPR000485">
    <property type="entry name" value="AsnC-type_HTH_dom"/>
</dbReference>
<dbReference type="PANTHER" id="PTHR30154">
    <property type="entry name" value="LEUCINE-RESPONSIVE REGULATORY PROTEIN"/>
    <property type="match status" value="1"/>
</dbReference>
<evidence type="ECO:0000256" key="1">
    <source>
        <dbReference type="ARBA" id="ARBA00023015"/>
    </source>
</evidence>
<dbReference type="Gene3D" id="1.10.10.10">
    <property type="entry name" value="Winged helix-like DNA-binding domain superfamily/Winged helix DNA-binding domain"/>
    <property type="match status" value="1"/>
</dbReference>
<keyword evidence="2" id="KW-0238">DNA-binding</keyword>
<keyword evidence="6" id="KW-1185">Reference proteome</keyword>
<dbReference type="PROSITE" id="PS50956">
    <property type="entry name" value="HTH_ASNC_2"/>
    <property type="match status" value="1"/>
</dbReference>
<dbReference type="GO" id="GO:0043565">
    <property type="term" value="F:sequence-specific DNA binding"/>
    <property type="evidence" value="ECO:0007669"/>
    <property type="project" value="InterPro"/>
</dbReference>
<dbReference type="InterPro" id="IPR011991">
    <property type="entry name" value="ArsR-like_HTH"/>
</dbReference>
<dbReference type="EMBL" id="AP017424">
    <property type="protein sequence ID" value="BAU81099.1"/>
    <property type="molecule type" value="Genomic_DNA"/>
</dbReference>
<accession>A0A170RVR0</accession>
<dbReference type="AlphaFoldDB" id="A0A170RVR0"/>
<dbReference type="PANTHER" id="PTHR30154:SF34">
    <property type="entry name" value="TRANSCRIPTIONAL REGULATOR AZLB"/>
    <property type="match status" value="1"/>
</dbReference>
<dbReference type="KEGG" id="slau:SLA_0144"/>
<dbReference type="InterPro" id="IPR019887">
    <property type="entry name" value="Tscrpt_reg_AsnC/Lrp_C"/>
</dbReference>
<dbReference type="InterPro" id="IPR019885">
    <property type="entry name" value="Tscrpt_reg_HTH_AsnC-type_CS"/>
</dbReference>
<evidence type="ECO:0000256" key="3">
    <source>
        <dbReference type="ARBA" id="ARBA00023163"/>
    </source>
</evidence>
<keyword evidence="1" id="KW-0805">Transcription regulation</keyword>
<dbReference type="PROSITE" id="PS00519">
    <property type="entry name" value="HTH_ASNC_1"/>
    <property type="match status" value="1"/>
</dbReference>
<dbReference type="InterPro" id="IPR019888">
    <property type="entry name" value="Tscrpt_reg_AsnC-like"/>
</dbReference>
<keyword evidence="3" id="KW-0804">Transcription</keyword>
<dbReference type="InterPro" id="IPR011008">
    <property type="entry name" value="Dimeric_a/b-barrel"/>
</dbReference>